<feature type="transmembrane region" description="Helical" evidence="2">
    <location>
        <begin position="674"/>
        <end position="694"/>
    </location>
</feature>
<feature type="transmembrane region" description="Helical" evidence="2">
    <location>
        <begin position="1057"/>
        <end position="1076"/>
    </location>
</feature>
<feature type="transmembrane region" description="Helical" evidence="2">
    <location>
        <begin position="595"/>
        <end position="615"/>
    </location>
</feature>
<name>A0A974RYM1_PERPY</name>
<accession>A0A974RYM1</accession>
<feature type="transmembrane region" description="Helical" evidence="2">
    <location>
        <begin position="430"/>
        <end position="449"/>
    </location>
</feature>
<dbReference type="RefSeq" id="WP_201647515.1">
    <property type="nucleotide sequence ID" value="NZ_CP068053.1"/>
</dbReference>
<feature type="transmembrane region" description="Helical" evidence="2">
    <location>
        <begin position="270"/>
        <end position="287"/>
    </location>
</feature>
<feature type="transmembrane region" description="Helical" evidence="2">
    <location>
        <begin position="564"/>
        <end position="583"/>
    </location>
</feature>
<feature type="transmembrane region" description="Helical" evidence="2">
    <location>
        <begin position="157"/>
        <end position="177"/>
    </location>
</feature>
<keyword evidence="2" id="KW-0472">Membrane</keyword>
<feature type="transmembrane region" description="Helical" evidence="2">
    <location>
        <begin position="299"/>
        <end position="321"/>
    </location>
</feature>
<feature type="transmembrane region" description="Helical" evidence="2">
    <location>
        <begin position="780"/>
        <end position="798"/>
    </location>
</feature>
<feature type="transmembrane region" description="Helical" evidence="2">
    <location>
        <begin position="971"/>
        <end position="989"/>
    </location>
</feature>
<feature type="transmembrane region" description="Helical" evidence="2">
    <location>
        <begin position="513"/>
        <end position="530"/>
    </location>
</feature>
<feature type="compositionally biased region" description="Basic and acidic residues" evidence="1">
    <location>
        <begin position="90"/>
        <end position="105"/>
    </location>
</feature>
<feature type="transmembrane region" description="Helical" evidence="2">
    <location>
        <begin position="1082"/>
        <end position="1098"/>
    </location>
</feature>
<gene>
    <name evidence="3" type="ORF">I6J18_12385</name>
</gene>
<feature type="transmembrane region" description="Helical" evidence="2">
    <location>
        <begin position="352"/>
        <end position="373"/>
    </location>
</feature>
<protein>
    <recommendedName>
        <fullName evidence="5">DUF2157 domain-containing protein</fullName>
    </recommendedName>
</protein>
<feature type="transmembrane region" description="Helical" evidence="2">
    <location>
        <begin position="833"/>
        <end position="850"/>
    </location>
</feature>
<feature type="transmembrane region" description="Helical" evidence="2">
    <location>
        <begin position="128"/>
        <end position="151"/>
    </location>
</feature>
<feature type="transmembrane region" description="Helical" evidence="2">
    <location>
        <begin position="1029"/>
        <end position="1045"/>
    </location>
</feature>
<feature type="transmembrane region" description="Helical" evidence="2">
    <location>
        <begin position="327"/>
        <end position="345"/>
    </location>
</feature>
<feature type="transmembrane region" description="Helical" evidence="2">
    <location>
        <begin position="862"/>
        <end position="883"/>
    </location>
</feature>
<feature type="transmembrane region" description="Helical" evidence="2">
    <location>
        <begin position="756"/>
        <end position="773"/>
    </location>
</feature>
<feature type="transmembrane region" description="Helical" evidence="2">
    <location>
        <begin position="649"/>
        <end position="669"/>
    </location>
</feature>
<evidence type="ECO:0000256" key="2">
    <source>
        <dbReference type="SAM" id="Phobius"/>
    </source>
</evidence>
<dbReference type="Proteomes" id="UP000595254">
    <property type="component" value="Chromosome"/>
</dbReference>
<feature type="transmembrane region" description="Helical" evidence="2">
    <location>
        <begin position="379"/>
        <end position="397"/>
    </location>
</feature>
<feature type="transmembrane region" description="Helical" evidence="2">
    <location>
        <begin position="1130"/>
        <end position="1149"/>
    </location>
</feature>
<feature type="transmembrane region" description="Helical" evidence="2">
    <location>
        <begin position="622"/>
        <end position="643"/>
    </location>
</feature>
<evidence type="ECO:0008006" key="5">
    <source>
        <dbReference type="Google" id="ProtNLM"/>
    </source>
</evidence>
<feature type="transmembrane region" description="Helical" evidence="2">
    <location>
        <begin position="1105"/>
        <end position="1124"/>
    </location>
</feature>
<reference evidence="3 4" key="1">
    <citation type="submission" date="2021-01" db="EMBL/GenBank/DDBJ databases">
        <title>FDA dAtabase for Regulatory Grade micrObial Sequences (FDA-ARGOS): Supporting development and validation of Infectious Disease Dx tests.</title>
        <authorList>
            <person name="Nelson B."/>
            <person name="Plummer A."/>
            <person name="Tallon L."/>
            <person name="Sadzewicz L."/>
            <person name="Zhao X."/>
            <person name="Boylan J."/>
            <person name="Ott S."/>
            <person name="Bowen H."/>
            <person name="Vavikolanu K."/>
            <person name="Mehta A."/>
            <person name="Aluvathingal J."/>
            <person name="Nadendla S."/>
            <person name="Myers T."/>
            <person name="Yan Y."/>
            <person name="Sichtig H."/>
        </authorList>
    </citation>
    <scope>NUCLEOTIDE SEQUENCE [LARGE SCALE GENOMIC DNA]</scope>
    <source>
        <strain evidence="3 4">FDAARGOS_1161</strain>
    </source>
</reference>
<evidence type="ECO:0000256" key="1">
    <source>
        <dbReference type="SAM" id="MobiDB-lite"/>
    </source>
</evidence>
<feature type="transmembrane region" description="Helical" evidence="2">
    <location>
        <begin position="189"/>
        <end position="210"/>
    </location>
</feature>
<feature type="transmembrane region" description="Helical" evidence="2">
    <location>
        <begin position="247"/>
        <end position="264"/>
    </location>
</feature>
<feature type="transmembrane region" description="Helical" evidence="2">
    <location>
        <begin position="482"/>
        <end position="501"/>
    </location>
</feature>
<sequence>MNKPLERTDLEKRRQVFQQELDTLWEKRLIPKTDYIRIGSVYDRHYQQMVQRLHSQQTVKEKEAVVLDQPVGIEETNPERIELSTSSGEVVERQEEHSSEARSDTKAPVYQAEPINEKTQEQIRERNITAVLITGVILLLFGGLIWATSTWGSLNSLLKVFCISAVSVFFAGMAYLAARLKIRQTSFAFLTLASLFVPIALLSASYYQIFGPYLSLKGDGRSLFGFLGGLLCLAIYYKIASRFTSKLFIFIALVTFVITFIFGFNYLAPTLEVLCLLITVFNLLLLWKMDTIRDWPFLAVFRPYFFAFVQFKIFAEGFIVFTLFSSTVIYSISLLLSSLLFLILAVKYKKRYYNFVFSVLFTYGYTHFIYNTILEETAVIAFACLPLIFTALHVWLVRTNPYLGKSFAYTSMTVSLLSFLYINALSYQEHYAQIVLALLIIAAQYIFYADREQKAVYTYPVIGLVNLALVYLGLAFDVSLESIFTSLFLIQVFSYLGFYLFNNLDQLKLYKKGALLYSSGIMVFILLIKFAQMDWLIVSLFLAIVSGLFLLTDFKDQSGWSKQAGPFGFIIALTVSLIILYQYAVEVSLWYEETIIISVHLVGISLIMLMLGYLLRNYTKRYFHVGFLTGQVIAMLAYISVYIGESHPFVITDIMLIVTAINLTSVYLYRKHPLWLAVIFTSFGVYFSLFDLIGSTNKEFITAFCLFASLFFMVVSEVIGRYSESGRTYYFWFSHLVNIVGVILGIGLIYSFDSSPFWYLMPLSLYCISAVRAKINWEQYSFTYIGFLTLFVQTMLFFKDIQNTAYLTAYAFAISAGIISVLWMLGNCKWKEIIGYYLIPYLHFSIIVYISESFINGFPSDWALVFWIISAVLQLVFAGYLLLKRKWSHAIAGTLFLSFLFFSMYVQTLSLMACLSVLLILAALMTGLSSRWVKGLVVQKGEETLVDFYRIFGLIYLIQLNYQLINIESTNAGLDIGAACLIPLYFLVIRTFTSRQAEKQGYLSAALILSLFPYQKILEQFTIPEVIQAEVWILPLLIISSLLLRKLYNMGETTQQIEIGVVAFFFFLLILDAVRGDTLNDALVIGTISLAAILFGFIRRYKSYFLAGIGTILLNIYMNTKSLWGYLPWWLYLIIGGLLLISIASYFEWKKQKENRTSKEILEKNKQRFMKWFHQWK</sequence>
<feature type="transmembrane region" description="Helical" evidence="2">
    <location>
        <begin position="700"/>
        <end position="719"/>
    </location>
</feature>
<keyword evidence="2" id="KW-0812">Transmembrane</keyword>
<feature type="transmembrane region" description="Helical" evidence="2">
    <location>
        <begin position="890"/>
        <end position="909"/>
    </location>
</feature>
<feature type="transmembrane region" description="Helical" evidence="2">
    <location>
        <begin position="456"/>
        <end position="476"/>
    </location>
</feature>
<feature type="region of interest" description="Disordered" evidence="1">
    <location>
        <begin position="77"/>
        <end position="107"/>
    </location>
</feature>
<feature type="transmembrane region" description="Helical" evidence="2">
    <location>
        <begin position="536"/>
        <end position="552"/>
    </location>
</feature>
<feature type="transmembrane region" description="Helical" evidence="2">
    <location>
        <begin position="945"/>
        <end position="965"/>
    </location>
</feature>
<feature type="transmembrane region" description="Helical" evidence="2">
    <location>
        <begin position="731"/>
        <end position="750"/>
    </location>
</feature>
<keyword evidence="4" id="KW-1185">Reference proteome</keyword>
<organism evidence="3 4">
    <name type="scientific">Peribacillus psychrosaccharolyticus</name>
    <name type="common">Bacillus psychrosaccharolyticus</name>
    <dbReference type="NCBI Taxonomy" id="1407"/>
    <lineage>
        <taxon>Bacteria</taxon>
        <taxon>Bacillati</taxon>
        <taxon>Bacillota</taxon>
        <taxon>Bacilli</taxon>
        <taxon>Bacillales</taxon>
        <taxon>Bacillaceae</taxon>
        <taxon>Peribacillus</taxon>
    </lineage>
</organism>
<dbReference type="EMBL" id="CP068053">
    <property type="protein sequence ID" value="QQS98555.1"/>
    <property type="molecule type" value="Genomic_DNA"/>
</dbReference>
<dbReference type="AlphaFoldDB" id="A0A974RYM1"/>
<feature type="transmembrane region" description="Helical" evidence="2">
    <location>
        <begin position="222"/>
        <end position="240"/>
    </location>
</feature>
<feature type="transmembrane region" description="Helical" evidence="2">
    <location>
        <begin position="406"/>
        <end position="424"/>
    </location>
</feature>
<dbReference type="KEGG" id="ppsr:I6J18_12385"/>
<proteinExistence type="predicted"/>
<evidence type="ECO:0000313" key="4">
    <source>
        <dbReference type="Proteomes" id="UP000595254"/>
    </source>
</evidence>
<keyword evidence="2" id="KW-1133">Transmembrane helix</keyword>
<evidence type="ECO:0000313" key="3">
    <source>
        <dbReference type="EMBL" id="QQS98555.1"/>
    </source>
</evidence>
<feature type="transmembrane region" description="Helical" evidence="2">
    <location>
        <begin position="804"/>
        <end position="826"/>
    </location>
</feature>